<dbReference type="CDD" id="cd00038">
    <property type="entry name" value="CAP_ED"/>
    <property type="match status" value="1"/>
</dbReference>
<gene>
    <name evidence="5" type="ORF">M8523_07895</name>
</gene>
<evidence type="ECO:0000313" key="5">
    <source>
        <dbReference type="EMBL" id="MCW6507941.1"/>
    </source>
</evidence>
<evidence type="ECO:0000259" key="4">
    <source>
        <dbReference type="PROSITE" id="PS51063"/>
    </source>
</evidence>
<dbReference type="InterPro" id="IPR012318">
    <property type="entry name" value="HTH_CRP"/>
</dbReference>
<dbReference type="InterPro" id="IPR036390">
    <property type="entry name" value="WH_DNA-bd_sf"/>
</dbReference>
<keyword evidence="3" id="KW-0804">Transcription</keyword>
<evidence type="ECO:0000256" key="3">
    <source>
        <dbReference type="ARBA" id="ARBA00023163"/>
    </source>
</evidence>
<keyword evidence="1" id="KW-0805">Transcription regulation</keyword>
<dbReference type="InterPro" id="IPR036388">
    <property type="entry name" value="WH-like_DNA-bd_sf"/>
</dbReference>
<comment type="caution">
    <text evidence="5">The sequence shown here is derived from an EMBL/GenBank/DDBJ whole genome shotgun (WGS) entry which is preliminary data.</text>
</comment>
<dbReference type="AlphaFoldDB" id="A0AA41YSU1"/>
<sequence>MPNPLIQKLEARDTLLPGEREALERIVVRSRTCRFGEIMVREDEHLNESTLLLQGFAARAKTLRNGKRQIVAVHVTGDFVDLHSFVLKRIDHSIVALTPCRIANVAHRDLEAITENFPHLTRLLWLSTVIDGAIHRAWLAAMGGRSAAGQLAHFICEMFLRLKAIGHTDGNSMVLPFTQPELGDILGLSSVHVNRVLQGLRSDNLIRWQDQSITILDWDGLTRTAEFDPTYLSLQKEPR</sequence>
<dbReference type="GO" id="GO:0006355">
    <property type="term" value="P:regulation of DNA-templated transcription"/>
    <property type="evidence" value="ECO:0007669"/>
    <property type="project" value="InterPro"/>
</dbReference>
<dbReference type="Gene3D" id="2.60.120.10">
    <property type="entry name" value="Jelly Rolls"/>
    <property type="match status" value="1"/>
</dbReference>
<dbReference type="SUPFAM" id="SSF46785">
    <property type="entry name" value="Winged helix' DNA-binding domain"/>
    <property type="match status" value="1"/>
</dbReference>
<protein>
    <submittedName>
        <fullName evidence="5">Crp/Fnr family transcriptional regulator</fullName>
    </submittedName>
</protein>
<dbReference type="Proteomes" id="UP001165667">
    <property type="component" value="Unassembled WGS sequence"/>
</dbReference>
<evidence type="ECO:0000256" key="1">
    <source>
        <dbReference type="ARBA" id="ARBA00023015"/>
    </source>
</evidence>
<keyword evidence="2" id="KW-0238">DNA-binding</keyword>
<dbReference type="InterPro" id="IPR018490">
    <property type="entry name" value="cNMP-bd_dom_sf"/>
</dbReference>
<dbReference type="PROSITE" id="PS51063">
    <property type="entry name" value="HTH_CRP_2"/>
    <property type="match status" value="1"/>
</dbReference>
<dbReference type="EMBL" id="JAMOIM010000004">
    <property type="protein sequence ID" value="MCW6507941.1"/>
    <property type="molecule type" value="Genomic_DNA"/>
</dbReference>
<dbReference type="GO" id="GO:0003677">
    <property type="term" value="F:DNA binding"/>
    <property type="evidence" value="ECO:0007669"/>
    <property type="project" value="UniProtKB-KW"/>
</dbReference>
<dbReference type="InterPro" id="IPR000595">
    <property type="entry name" value="cNMP-bd_dom"/>
</dbReference>
<dbReference type="SMART" id="SM00419">
    <property type="entry name" value="HTH_CRP"/>
    <property type="match status" value="1"/>
</dbReference>
<dbReference type="Gene3D" id="1.10.10.10">
    <property type="entry name" value="Winged helix-like DNA-binding domain superfamily/Winged helix DNA-binding domain"/>
    <property type="match status" value="1"/>
</dbReference>
<organism evidence="5 6">
    <name type="scientific">Lichenifustis flavocetrariae</name>
    <dbReference type="NCBI Taxonomy" id="2949735"/>
    <lineage>
        <taxon>Bacteria</taxon>
        <taxon>Pseudomonadati</taxon>
        <taxon>Pseudomonadota</taxon>
        <taxon>Alphaproteobacteria</taxon>
        <taxon>Hyphomicrobiales</taxon>
        <taxon>Lichenihabitantaceae</taxon>
        <taxon>Lichenifustis</taxon>
    </lineage>
</organism>
<evidence type="ECO:0000313" key="6">
    <source>
        <dbReference type="Proteomes" id="UP001165667"/>
    </source>
</evidence>
<dbReference type="Pfam" id="PF13545">
    <property type="entry name" value="HTH_Crp_2"/>
    <property type="match status" value="1"/>
</dbReference>
<evidence type="ECO:0000256" key="2">
    <source>
        <dbReference type="ARBA" id="ARBA00023125"/>
    </source>
</evidence>
<feature type="domain" description="HTH crp-type" evidence="4">
    <location>
        <begin position="145"/>
        <end position="219"/>
    </location>
</feature>
<keyword evidence="6" id="KW-1185">Reference proteome</keyword>
<name>A0AA41YSU1_9HYPH</name>
<accession>A0AA41YSU1</accession>
<dbReference type="Pfam" id="PF00027">
    <property type="entry name" value="cNMP_binding"/>
    <property type="match status" value="1"/>
</dbReference>
<proteinExistence type="predicted"/>
<dbReference type="InterPro" id="IPR014710">
    <property type="entry name" value="RmlC-like_jellyroll"/>
</dbReference>
<reference evidence="5" key="1">
    <citation type="submission" date="2022-05" db="EMBL/GenBank/DDBJ databases">
        <authorList>
            <person name="Pankratov T."/>
        </authorList>
    </citation>
    <scope>NUCLEOTIDE SEQUENCE</scope>
    <source>
        <strain evidence="5">BP6-180914</strain>
    </source>
</reference>
<dbReference type="RefSeq" id="WP_282584307.1">
    <property type="nucleotide sequence ID" value="NZ_JAMOIM010000004.1"/>
</dbReference>
<dbReference type="SUPFAM" id="SSF51206">
    <property type="entry name" value="cAMP-binding domain-like"/>
    <property type="match status" value="1"/>
</dbReference>